<dbReference type="STRING" id="910347.SAMN05421773_110265"/>
<sequence length="506" mass="56562">MGSSAAPGNDGFARIINTDLRTLAVVNQCLDNQWVPRRMLGTMLEKGRGLDHRRVAGPRLRQVRQEWLRSLLNAEQVVVNRAFFLNNPAVYQDYLEDGPAAAAFRALLADSVIVPFLFAETGPAQQQDFGVQAAGRDAWHRVVREVRETGGGSCLRISWDDDENRRLTRKYLAAPFHDLLLSLARFDEQGLAGDFGLDRETAAQLKRQLREIAQWAVWQERVTREEFYKKFVVAEGSNPADGRYDRHKPFAGVVKQLADLQYNTGLADAVNAFPLTPADSLGRTALQELTRTAAERDGGLTEISGDRLVELFRQYAFQLVQQPLAIGLTGLALDHVRQARGTDEWLRYTAGMRRLVAAPLEFPVHAQTVYADYAALAGRLSDIVAHRREGVAERWQPIVKWTVEVLGASLSLFFDDNPHLELLGDVAESVAGRASDAVVRFAVVGRDRRRAGAELETSVDLMRVKFERTGEQWRELTARLAEQGLPVHRPDRRPPGDANLNEPGSR</sequence>
<dbReference type="OrthoDB" id="3322815at2"/>
<name>A0A1I1QCR1_9ACTN</name>
<evidence type="ECO:0000313" key="2">
    <source>
        <dbReference type="EMBL" id="SFD17013.1"/>
    </source>
</evidence>
<evidence type="ECO:0000256" key="1">
    <source>
        <dbReference type="SAM" id="MobiDB-lite"/>
    </source>
</evidence>
<dbReference type="AlphaFoldDB" id="A0A1I1QCR1"/>
<accession>A0A1I1QCR1</accession>
<reference evidence="2 3" key="1">
    <citation type="submission" date="2016-10" db="EMBL/GenBank/DDBJ databases">
        <authorList>
            <person name="de Groot N.N."/>
        </authorList>
    </citation>
    <scope>NUCLEOTIDE SEQUENCE [LARGE SCALE GENOMIC DNA]</scope>
    <source>
        <strain evidence="2 3">CGMCC 4.5739</strain>
    </source>
</reference>
<feature type="region of interest" description="Disordered" evidence="1">
    <location>
        <begin position="484"/>
        <end position="506"/>
    </location>
</feature>
<dbReference type="RefSeq" id="WP_093840075.1">
    <property type="nucleotide sequence ID" value="NZ_FOLM01000010.1"/>
</dbReference>
<dbReference type="EMBL" id="FOLM01000010">
    <property type="protein sequence ID" value="SFD17013.1"/>
    <property type="molecule type" value="Genomic_DNA"/>
</dbReference>
<gene>
    <name evidence="2" type="ORF">SAMN05421773_110265</name>
</gene>
<proteinExistence type="predicted"/>
<organism evidence="2 3">
    <name type="scientific">Streptomyces aidingensis</name>
    <dbReference type="NCBI Taxonomy" id="910347"/>
    <lineage>
        <taxon>Bacteria</taxon>
        <taxon>Bacillati</taxon>
        <taxon>Actinomycetota</taxon>
        <taxon>Actinomycetes</taxon>
        <taxon>Kitasatosporales</taxon>
        <taxon>Streptomycetaceae</taxon>
        <taxon>Streptomyces</taxon>
    </lineage>
</organism>
<dbReference type="Proteomes" id="UP000199207">
    <property type="component" value="Unassembled WGS sequence"/>
</dbReference>
<protein>
    <submittedName>
        <fullName evidence="2">Uncharacterized protein</fullName>
    </submittedName>
</protein>
<evidence type="ECO:0000313" key="3">
    <source>
        <dbReference type="Proteomes" id="UP000199207"/>
    </source>
</evidence>
<keyword evidence="3" id="KW-1185">Reference proteome</keyword>